<dbReference type="AlphaFoldDB" id="A0A0D7WF77"/>
<evidence type="ECO:0000256" key="3">
    <source>
        <dbReference type="ARBA" id="ARBA00007931"/>
    </source>
</evidence>
<organism evidence="13 14">
    <name type="scientific">Neotamlana sedimentorum</name>
    <dbReference type="NCBI Taxonomy" id="1435349"/>
    <lineage>
        <taxon>Bacteria</taxon>
        <taxon>Pseudomonadati</taxon>
        <taxon>Bacteroidota</taxon>
        <taxon>Flavobacteriia</taxon>
        <taxon>Flavobacteriales</taxon>
        <taxon>Flavobacteriaceae</taxon>
        <taxon>Neotamlana</taxon>
    </lineage>
</organism>
<name>A0A0D7WF77_9FLAO</name>
<dbReference type="STRING" id="1435349.PW52_04305"/>
<dbReference type="PANTHER" id="PTHR42837:SF2">
    <property type="entry name" value="MEMBRANE METALLOPROTEASE ARASP2, CHLOROPLASTIC-RELATED"/>
    <property type="match status" value="1"/>
</dbReference>
<evidence type="ECO:0000313" key="13">
    <source>
        <dbReference type="EMBL" id="KJD36397.1"/>
    </source>
</evidence>
<evidence type="ECO:0000256" key="11">
    <source>
        <dbReference type="RuleBase" id="RU362031"/>
    </source>
</evidence>
<gene>
    <name evidence="13" type="ORF">PW52_04305</name>
</gene>
<keyword evidence="11" id="KW-0479">Metal-binding</keyword>
<dbReference type="GO" id="GO:0016020">
    <property type="term" value="C:membrane"/>
    <property type="evidence" value="ECO:0007669"/>
    <property type="project" value="UniProtKB-SubCell"/>
</dbReference>
<comment type="subcellular location">
    <subcellularLocation>
        <location evidence="2">Membrane</location>
        <topology evidence="2">Multi-pass membrane protein</topology>
    </subcellularLocation>
</comment>
<accession>A0A0D7WF77</accession>
<dbReference type="PANTHER" id="PTHR42837">
    <property type="entry name" value="REGULATOR OF SIGMA-E PROTEASE RSEP"/>
    <property type="match status" value="1"/>
</dbReference>
<dbReference type="EMBL" id="JTDW01000003">
    <property type="protein sequence ID" value="KJD36397.1"/>
    <property type="molecule type" value="Genomic_DNA"/>
</dbReference>
<keyword evidence="14" id="KW-1185">Reference proteome</keyword>
<dbReference type="InterPro" id="IPR036034">
    <property type="entry name" value="PDZ_sf"/>
</dbReference>
<dbReference type="RefSeq" id="WP_044631710.1">
    <property type="nucleotide sequence ID" value="NZ_JTDW01000003.1"/>
</dbReference>
<evidence type="ECO:0000256" key="5">
    <source>
        <dbReference type="ARBA" id="ARBA00022692"/>
    </source>
</evidence>
<dbReference type="EC" id="3.4.24.-" evidence="11"/>
<sequence length="448" mass="50380">MDFVIKISQFLLSLSLLIILHELGHFIPAKAFKTRVEKFYLFFDVKFSLFKKKIGDTVYGIGWLPLGGYVKISGMIDESMDTEQMAQEPQPWEFRSKPAWQRLIIMLGGVTVNFLLAILIYIGMSYYYGDRFLPNDNIKDGVLIENTVANKAGLLTGDKILAVDGSKITNFSEISEKVLFGKEISIERDGVESTVIMPEDFLAQLIDSKEKDFIDLREPFIIVEVPDSSRNINSGLQKGDIVVGLNDIQTKYADQVKTALQTFKGQQVTAKVKRDDTEITLPLKISNEGKLGLIYASGSTPKTLEALGYYTFETKKYGFFESFPVGLTKTKEKLVSYWGQLKAIFTPSTGAYKGVGGFKAIYDIFPEFWSWQVFWGITAFLSIMLGVLNLLPIPALDGGHVMFLLYEMISGRKPGDKFMEYAQMVGFFILIALVLFANGNDIYKAIFN</sequence>
<feature type="transmembrane region" description="Helical" evidence="11">
    <location>
        <begin position="418"/>
        <end position="437"/>
    </location>
</feature>
<keyword evidence="9 11" id="KW-0482">Metalloprotease</keyword>
<feature type="transmembrane region" description="Helical" evidence="11">
    <location>
        <begin position="373"/>
        <end position="406"/>
    </location>
</feature>
<dbReference type="OrthoDB" id="9782003at2"/>
<evidence type="ECO:0000256" key="9">
    <source>
        <dbReference type="ARBA" id="ARBA00023049"/>
    </source>
</evidence>
<evidence type="ECO:0000256" key="1">
    <source>
        <dbReference type="ARBA" id="ARBA00001947"/>
    </source>
</evidence>
<evidence type="ECO:0000313" key="14">
    <source>
        <dbReference type="Proteomes" id="UP000032578"/>
    </source>
</evidence>
<comment type="caution">
    <text evidence="13">The sequence shown here is derived from an EMBL/GenBank/DDBJ whole genome shotgun (WGS) entry which is preliminary data.</text>
</comment>
<feature type="transmembrane region" description="Helical" evidence="11">
    <location>
        <begin position="103"/>
        <end position="128"/>
    </location>
</feature>
<dbReference type="SUPFAM" id="SSF50156">
    <property type="entry name" value="PDZ domain-like"/>
    <property type="match status" value="2"/>
</dbReference>
<evidence type="ECO:0000256" key="4">
    <source>
        <dbReference type="ARBA" id="ARBA00022670"/>
    </source>
</evidence>
<proteinExistence type="inferred from homology"/>
<dbReference type="CDD" id="cd06163">
    <property type="entry name" value="S2P-M50_PDZ_RseP-like"/>
    <property type="match status" value="2"/>
</dbReference>
<evidence type="ECO:0000256" key="2">
    <source>
        <dbReference type="ARBA" id="ARBA00004141"/>
    </source>
</evidence>
<comment type="cofactor">
    <cofactor evidence="1 11">
        <name>Zn(2+)</name>
        <dbReference type="ChEBI" id="CHEBI:29105"/>
    </cofactor>
</comment>
<keyword evidence="5 11" id="KW-0812">Transmembrane</keyword>
<evidence type="ECO:0000256" key="6">
    <source>
        <dbReference type="ARBA" id="ARBA00022801"/>
    </source>
</evidence>
<protein>
    <recommendedName>
        <fullName evidence="11">Zinc metalloprotease</fullName>
        <ecNumber evidence="11">3.4.24.-</ecNumber>
    </recommendedName>
</protein>
<dbReference type="Proteomes" id="UP000032578">
    <property type="component" value="Unassembled WGS sequence"/>
</dbReference>
<dbReference type="InterPro" id="IPR004387">
    <property type="entry name" value="Pept_M50_Zn"/>
</dbReference>
<keyword evidence="8 11" id="KW-1133">Transmembrane helix</keyword>
<evidence type="ECO:0000256" key="7">
    <source>
        <dbReference type="ARBA" id="ARBA00022833"/>
    </source>
</evidence>
<keyword evidence="10 11" id="KW-0472">Membrane</keyword>
<dbReference type="GO" id="GO:0004222">
    <property type="term" value="F:metalloendopeptidase activity"/>
    <property type="evidence" value="ECO:0007669"/>
    <property type="project" value="InterPro"/>
</dbReference>
<dbReference type="GO" id="GO:0046872">
    <property type="term" value="F:metal ion binding"/>
    <property type="evidence" value="ECO:0007669"/>
    <property type="project" value="UniProtKB-KW"/>
</dbReference>
<comment type="similarity">
    <text evidence="3 11">Belongs to the peptidase M50B family.</text>
</comment>
<dbReference type="GO" id="GO:0006508">
    <property type="term" value="P:proteolysis"/>
    <property type="evidence" value="ECO:0007669"/>
    <property type="project" value="UniProtKB-KW"/>
</dbReference>
<feature type="domain" description="Peptidase M50" evidence="12">
    <location>
        <begin position="10"/>
        <end position="433"/>
    </location>
</feature>
<keyword evidence="4 13" id="KW-0645">Protease</keyword>
<keyword evidence="7 11" id="KW-0862">Zinc</keyword>
<evidence type="ECO:0000256" key="10">
    <source>
        <dbReference type="ARBA" id="ARBA00023136"/>
    </source>
</evidence>
<dbReference type="NCBIfam" id="TIGR00054">
    <property type="entry name" value="RIP metalloprotease RseP"/>
    <property type="match status" value="1"/>
</dbReference>
<reference evidence="13 14" key="1">
    <citation type="submission" date="2014-11" db="EMBL/GenBank/DDBJ databases">
        <title>Tamlana sedimentorum sp. nov., isolated from shallow sand sediments of the Sea of Japan.</title>
        <authorList>
            <person name="Romanenko L.A."/>
        </authorList>
    </citation>
    <scope>NUCLEOTIDE SEQUENCE [LARGE SCALE GENOMIC DNA]</scope>
    <source>
        <strain evidence="13 14">JCM 19808</strain>
    </source>
</reference>
<evidence type="ECO:0000256" key="8">
    <source>
        <dbReference type="ARBA" id="ARBA00022989"/>
    </source>
</evidence>
<dbReference type="Pfam" id="PF02163">
    <property type="entry name" value="Peptidase_M50"/>
    <property type="match status" value="1"/>
</dbReference>
<keyword evidence="6 11" id="KW-0378">Hydrolase</keyword>
<dbReference type="PATRIC" id="fig|1435349.4.peg.1775"/>
<dbReference type="InterPro" id="IPR008915">
    <property type="entry name" value="Peptidase_M50"/>
</dbReference>
<dbReference type="Gene3D" id="2.30.42.10">
    <property type="match status" value="2"/>
</dbReference>
<evidence type="ECO:0000259" key="12">
    <source>
        <dbReference type="Pfam" id="PF02163"/>
    </source>
</evidence>